<dbReference type="EMBL" id="NEVH01000598">
    <property type="protein sequence ID" value="PNF43558.1"/>
    <property type="molecule type" value="Genomic_DNA"/>
</dbReference>
<evidence type="ECO:0000313" key="2">
    <source>
        <dbReference type="EMBL" id="PNF43558.1"/>
    </source>
</evidence>
<sequence>MAELYLKPLPIPVGVGMAAEVGDMIKPRVVILGGCGFIGRNLVQYLIENDLVSTVRVVDKVPPQTAWLNEKHQRLFNIPKVQFKSANLISPASCQSALSVEEGGGFDYVINCACETKPGQTDPVYREGILKLSLNCAVEAAKLNVKRFVEVSSGHMCSSNKVPHKEDGKIEPWTYLAKFKRQVEEELHNIAGLNFTIVRPAIVYGIGDRHGLVPRLVIGAVYKHLGEMMKLLWGKDLKMNTIHVTDLCRAIWHLALRDDTLSQIYNVVDKGDTTQGMISNLVSEIFNINHDYWSSINLSLCKLDMASLVDEVNDKHLGPWAEACTQSGVENTPLTPYIDQELLYNKHLYMDPSKLESTGFSWLVLQISRDKLQEIIDDYVSMNLFPRSLIL</sequence>
<dbReference type="FunCoup" id="A0A2J7RRT9">
    <property type="interactions" value="9"/>
</dbReference>
<accession>A0A2J7RRT9</accession>
<dbReference type="Gene3D" id="3.40.50.720">
    <property type="entry name" value="NAD(P)-binding Rossmann-like Domain"/>
    <property type="match status" value="1"/>
</dbReference>
<dbReference type="PANTHER" id="PTHR43245">
    <property type="entry name" value="BIFUNCTIONAL POLYMYXIN RESISTANCE PROTEIN ARNA"/>
    <property type="match status" value="1"/>
</dbReference>
<dbReference type="InParanoid" id="A0A2J7RRT9"/>
<dbReference type="OrthoDB" id="16464at2759"/>
<dbReference type="Pfam" id="PF01370">
    <property type="entry name" value="Epimerase"/>
    <property type="match status" value="1"/>
</dbReference>
<dbReference type="Proteomes" id="UP000235965">
    <property type="component" value="Unassembled WGS sequence"/>
</dbReference>
<dbReference type="InterPro" id="IPR036291">
    <property type="entry name" value="NAD(P)-bd_dom_sf"/>
</dbReference>
<gene>
    <name evidence="2" type="ORF">B7P43_G03901</name>
</gene>
<feature type="domain" description="NAD-dependent epimerase/dehydratase" evidence="1">
    <location>
        <begin position="29"/>
        <end position="267"/>
    </location>
</feature>
<dbReference type="AlphaFoldDB" id="A0A2J7RRT9"/>
<comment type="caution">
    <text evidence="2">The sequence shown here is derived from an EMBL/GenBank/DDBJ whole genome shotgun (WGS) entry which is preliminary data.</text>
</comment>
<evidence type="ECO:0000259" key="1">
    <source>
        <dbReference type="Pfam" id="PF01370"/>
    </source>
</evidence>
<evidence type="ECO:0000313" key="3">
    <source>
        <dbReference type="Proteomes" id="UP000235965"/>
    </source>
</evidence>
<dbReference type="SUPFAM" id="SSF51735">
    <property type="entry name" value="NAD(P)-binding Rossmann-fold domains"/>
    <property type="match status" value="1"/>
</dbReference>
<dbReference type="InterPro" id="IPR050177">
    <property type="entry name" value="Lipid_A_modif_metabolic_enz"/>
</dbReference>
<dbReference type="STRING" id="105785.A0A2J7RRT9"/>
<protein>
    <recommendedName>
        <fullName evidence="1">NAD-dependent epimerase/dehydratase domain-containing protein</fullName>
    </recommendedName>
</protein>
<reference evidence="2 3" key="1">
    <citation type="submission" date="2017-12" db="EMBL/GenBank/DDBJ databases">
        <title>Hemimetabolous genomes reveal molecular basis of termite eusociality.</title>
        <authorList>
            <person name="Harrison M.C."/>
            <person name="Jongepier E."/>
            <person name="Robertson H.M."/>
            <person name="Arning N."/>
            <person name="Bitard-Feildel T."/>
            <person name="Chao H."/>
            <person name="Childers C.P."/>
            <person name="Dinh H."/>
            <person name="Doddapaneni H."/>
            <person name="Dugan S."/>
            <person name="Gowin J."/>
            <person name="Greiner C."/>
            <person name="Han Y."/>
            <person name="Hu H."/>
            <person name="Hughes D.S.T."/>
            <person name="Huylmans A.-K."/>
            <person name="Kemena C."/>
            <person name="Kremer L.P.M."/>
            <person name="Lee S.L."/>
            <person name="Lopez-Ezquerra A."/>
            <person name="Mallet L."/>
            <person name="Monroy-Kuhn J.M."/>
            <person name="Moser A."/>
            <person name="Murali S.C."/>
            <person name="Muzny D.M."/>
            <person name="Otani S."/>
            <person name="Piulachs M.-D."/>
            <person name="Poelchau M."/>
            <person name="Qu J."/>
            <person name="Schaub F."/>
            <person name="Wada-Katsumata A."/>
            <person name="Worley K.C."/>
            <person name="Xie Q."/>
            <person name="Ylla G."/>
            <person name="Poulsen M."/>
            <person name="Gibbs R.A."/>
            <person name="Schal C."/>
            <person name="Richards S."/>
            <person name="Belles X."/>
            <person name="Korb J."/>
            <person name="Bornberg-Bauer E."/>
        </authorList>
    </citation>
    <scope>NUCLEOTIDE SEQUENCE [LARGE SCALE GENOMIC DNA]</scope>
    <source>
        <tissue evidence="2">Whole body</tissue>
    </source>
</reference>
<keyword evidence="3" id="KW-1185">Reference proteome</keyword>
<name>A0A2J7RRT9_9NEOP</name>
<organism evidence="2 3">
    <name type="scientific">Cryptotermes secundus</name>
    <dbReference type="NCBI Taxonomy" id="105785"/>
    <lineage>
        <taxon>Eukaryota</taxon>
        <taxon>Metazoa</taxon>
        <taxon>Ecdysozoa</taxon>
        <taxon>Arthropoda</taxon>
        <taxon>Hexapoda</taxon>
        <taxon>Insecta</taxon>
        <taxon>Pterygota</taxon>
        <taxon>Neoptera</taxon>
        <taxon>Polyneoptera</taxon>
        <taxon>Dictyoptera</taxon>
        <taxon>Blattodea</taxon>
        <taxon>Blattoidea</taxon>
        <taxon>Termitoidae</taxon>
        <taxon>Kalotermitidae</taxon>
        <taxon>Cryptotermitinae</taxon>
        <taxon>Cryptotermes</taxon>
    </lineage>
</organism>
<dbReference type="InterPro" id="IPR001509">
    <property type="entry name" value="Epimerase_deHydtase"/>
</dbReference>
<proteinExistence type="predicted"/>
<dbReference type="PANTHER" id="PTHR43245:SF11">
    <property type="entry name" value="LD23561P"/>
    <property type="match status" value="1"/>
</dbReference>